<dbReference type="AlphaFoldDB" id="A6HAX7"/>
<organism evidence="1 2">
    <name type="scientific">Rattus norvegicus</name>
    <name type="common">Rat</name>
    <dbReference type="NCBI Taxonomy" id="10116"/>
    <lineage>
        <taxon>Eukaryota</taxon>
        <taxon>Metazoa</taxon>
        <taxon>Chordata</taxon>
        <taxon>Craniata</taxon>
        <taxon>Vertebrata</taxon>
        <taxon>Euteleostomi</taxon>
        <taxon>Mammalia</taxon>
        <taxon>Eutheria</taxon>
        <taxon>Euarchontoglires</taxon>
        <taxon>Glires</taxon>
        <taxon>Rodentia</taxon>
        <taxon>Myomorpha</taxon>
        <taxon>Muroidea</taxon>
        <taxon>Muridae</taxon>
        <taxon>Murinae</taxon>
        <taxon>Rattus</taxon>
    </lineage>
</organism>
<dbReference type="EMBL" id="CH473947">
    <property type="protein sequence ID" value="EDM03182.1"/>
    <property type="molecule type" value="Genomic_DNA"/>
</dbReference>
<protein>
    <submittedName>
        <fullName evidence="1">RCG62344</fullName>
    </submittedName>
</protein>
<proteinExistence type="predicted"/>
<name>A6HAX7_RAT</name>
<dbReference type="Proteomes" id="UP000234681">
    <property type="component" value="Chromosome 6"/>
</dbReference>
<reference evidence="2" key="1">
    <citation type="submission" date="2005-09" db="EMBL/GenBank/DDBJ databases">
        <authorList>
            <person name="Mural R.J."/>
            <person name="Li P.W."/>
            <person name="Adams M.D."/>
            <person name="Amanatides P.G."/>
            <person name="Baden-Tillson H."/>
            <person name="Barnstead M."/>
            <person name="Chin S.H."/>
            <person name="Dew I."/>
            <person name="Evans C.A."/>
            <person name="Ferriera S."/>
            <person name="Flanigan M."/>
            <person name="Fosler C."/>
            <person name="Glodek A."/>
            <person name="Gu Z."/>
            <person name="Holt R.A."/>
            <person name="Jennings D."/>
            <person name="Kraft C.L."/>
            <person name="Lu F."/>
            <person name="Nguyen T."/>
            <person name="Nusskern D.R."/>
            <person name="Pfannkoch C.M."/>
            <person name="Sitter C."/>
            <person name="Sutton G.G."/>
            <person name="Venter J.C."/>
            <person name="Wang Z."/>
            <person name="Woodage T."/>
            <person name="Zheng X.H."/>
            <person name="Zhong F."/>
        </authorList>
    </citation>
    <scope>NUCLEOTIDE SEQUENCE [LARGE SCALE GENOMIC DNA]</scope>
    <source>
        <strain>BN</strain>
        <strain evidence="2">Sprague-Dawley</strain>
    </source>
</reference>
<accession>A6HAX7</accession>
<evidence type="ECO:0000313" key="2">
    <source>
        <dbReference type="Proteomes" id="UP000234681"/>
    </source>
</evidence>
<evidence type="ECO:0000313" key="1">
    <source>
        <dbReference type="EMBL" id="EDM03182.1"/>
    </source>
</evidence>
<gene>
    <name evidence="1" type="ORF">rCG_62344</name>
</gene>
<sequence>MMSHSSFLEHMESQKQTPYLFQHCQGTGSCPNAETYSAFLYDATPSHQGLLLLETTIPCLNHCCSLDSFYPEPRGPRPTQIHFWA</sequence>